<evidence type="ECO:0000259" key="5">
    <source>
        <dbReference type="PROSITE" id="PS50977"/>
    </source>
</evidence>
<dbReference type="GO" id="GO:0003700">
    <property type="term" value="F:DNA-binding transcription factor activity"/>
    <property type="evidence" value="ECO:0007669"/>
    <property type="project" value="TreeGrafter"/>
</dbReference>
<evidence type="ECO:0000313" key="6">
    <source>
        <dbReference type="EMBL" id="GIE08872.1"/>
    </source>
</evidence>
<gene>
    <name evidence="6" type="ORF">Afe05nite_07120</name>
</gene>
<dbReference type="SUPFAM" id="SSF46689">
    <property type="entry name" value="Homeodomain-like"/>
    <property type="match status" value="1"/>
</dbReference>
<reference evidence="6" key="1">
    <citation type="submission" date="2021-01" db="EMBL/GenBank/DDBJ databases">
        <title>Whole genome shotgun sequence of Actinoplanes ferrugineus NBRC 15555.</title>
        <authorList>
            <person name="Komaki H."/>
            <person name="Tamura T."/>
        </authorList>
    </citation>
    <scope>NUCLEOTIDE SEQUENCE</scope>
    <source>
        <strain evidence="6">NBRC 15555</strain>
    </source>
</reference>
<evidence type="ECO:0000313" key="7">
    <source>
        <dbReference type="Proteomes" id="UP000598174"/>
    </source>
</evidence>
<dbReference type="PANTHER" id="PTHR30055:SF238">
    <property type="entry name" value="MYCOFACTOCIN BIOSYNTHESIS TRANSCRIPTIONAL REGULATOR MFTR-RELATED"/>
    <property type="match status" value="1"/>
</dbReference>
<dbReference type="Gene3D" id="1.10.357.10">
    <property type="entry name" value="Tetracycline Repressor, domain 2"/>
    <property type="match status" value="1"/>
</dbReference>
<dbReference type="PROSITE" id="PS50977">
    <property type="entry name" value="HTH_TETR_2"/>
    <property type="match status" value="1"/>
</dbReference>
<accession>A0A919IW19</accession>
<keyword evidence="3" id="KW-0804">Transcription</keyword>
<keyword evidence="1" id="KW-0805">Transcription regulation</keyword>
<comment type="caution">
    <text evidence="6">The sequence shown here is derived from an EMBL/GenBank/DDBJ whole genome shotgun (WGS) entry which is preliminary data.</text>
</comment>
<dbReference type="PANTHER" id="PTHR30055">
    <property type="entry name" value="HTH-TYPE TRANSCRIPTIONAL REGULATOR RUTR"/>
    <property type="match status" value="1"/>
</dbReference>
<dbReference type="InterPro" id="IPR050109">
    <property type="entry name" value="HTH-type_TetR-like_transc_reg"/>
</dbReference>
<dbReference type="EMBL" id="BOMM01000003">
    <property type="protein sequence ID" value="GIE08872.1"/>
    <property type="molecule type" value="Genomic_DNA"/>
</dbReference>
<dbReference type="InterPro" id="IPR041347">
    <property type="entry name" value="MftR_C"/>
</dbReference>
<organism evidence="6 7">
    <name type="scientific">Paractinoplanes ferrugineus</name>
    <dbReference type="NCBI Taxonomy" id="113564"/>
    <lineage>
        <taxon>Bacteria</taxon>
        <taxon>Bacillati</taxon>
        <taxon>Actinomycetota</taxon>
        <taxon>Actinomycetes</taxon>
        <taxon>Micromonosporales</taxon>
        <taxon>Micromonosporaceae</taxon>
        <taxon>Paractinoplanes</taxon>
    </lineage>
</organism>
<dbReference type="InterPro" id="IPR023772">
    <property type="entry name" value="DNA-bd_HTH_TetR-type_CS"/>
</dbReference>
<feature type="domain" description="HTH tetR-type" evidence="5">
    <location>
        <begin position="9"/>
        <end position="69"/>
    </location>
</feature>
<protein>
    <submittedName>
        <fullName evidence="6">TetR family transcriptional regulator</fullName>
    </submittedName>
</protein>
<name>A0A919IW19_9ACTN</name>
<keyword evidence="2 4" id="KW-0238">DNA-binding</keyword>
<keyword evidence="7" id="KW-1185">Reference proteome</keyword>
<sequence>MGLRDRKKELTRASLTSAALRLADERGLDHVTVEEISAAADVSSRTFFNYFATKDDAILGEPAMAPEVFRERLLALPGDVPILDAVQRIFAPVLEQIQADRALWLLRLRVIKNSPSLLPALFARGLAEEQQFVAAVATRVGLSPDDTFPQLAAVTTGAAFRVAMMRWSAAEPGAQLADFVQEAFGMLAGGLTAPNPNK</sequence>
<evidence type="ECO:0000256" key="1">
    <source>
        <dbReference type="ARBA" id="ARBA00023015"/>
    </source>
</evidence>
<dbReference type="Proteomes" id="UP000598174">
    <property type="component" value="Unassembled WGS sequence"/>
</dbReference>
<proteinExistence type="predicted"/>
<evidence type="ECO:0000256" key="2">
    <source>
        <dbReference type="ARBA" id="ARBA00023125"/>
    </source>
</evidence>
<dbReference type="Pfam" id="PF00440">
    <property type="entry name" value="TetR_N"/>
    <property type="match status" value="1"/>
</dbReference>
<evidence type="ECO:0000256" key="4">
    <source>
        <dbReference type="PROSITE-ProRule" id="PRU00335"/>
    </source>
</evidence>
<dbReference type="GO" id="GO:0000976">
    <property type="term" value="F:transcription cis-regulatory region binding"/>
    <property type="evidence" value="ECO:0007669"/>
    <property type="project" value="TreeGrafter"/>
</dbReference>
<evidence type="ECO:0000256" key="3">
    <source>
        <dbReference type="ARBA" id="ARBA00023163"/>
    </source>
</evidence>
<dbReference type="InterPro" id="IPR009057">
    <property type="entry name" value="Homeodomain-like_sf"/>
</dbReference>
<feature type="DNA-binding region" description="H-T-H motif" evidence="4">
    <location>
        <begin position="32"/>
        <end position="51"/>
    </location>
</feature>
<dbReference type="InterPro" id="IPR001647">
    <property type="entry name" value="HTH_TetR"/>
</dbReference>
<dbReference type="PROSITE" id="PS01081">
    <property type="entry name" value="HTH_TETR_1"/>
    <property type="match status" value="1"/>
</dbReference>
<dbReference type="RefSeq" id="WP_203815487.1">
    <property type="nucleotide sequence ID" value="NZ_BAAABP010000014.1"/>
</dbReference>
<dbReference type="Gene3D" id="1.10.10.60">
    <property type="entry name" value="Homeodomain-like"/>
    <property type="match status" value="1"/>
</dbReference>
<dbReference type="Pfam" id="PF17754">
    <property type="entry name" value="TetR_C_14"/>
    <property type="match status" value="1"/>
</dbReference>
<dbReference type="AlphaFoldDB" id="A0A919IW19"/>